<reference evidence="4" key="1">
    <citation type="submission" date="2009-09" db="EMBL/GenBank/DDBJ databases">
        <title>The complete chromosome of Alicyclobacillus acidocaldarius subsp. acidocaldarius DSM 446.</title>
        <authorList>
            <consortium name="US DOE Joint Genome Institute (JGI-PGF)"/>
            <person name="Lucas S."/>
            <person name="Copeland A."/>
            <person name="Lapidus A."/>
            <person name="Glavina del Rio T."/>
            <person name="Dalin E."/>
            <person name="Tice H."/>
            <person name="Bruce D."/>
            <person name="Goodwin L."/>
            <person name="Pitluck S."/>
            <person name="Kyrpides N."/>
            <person name="Mavromatis K."/>
            <person name="Ivanova N."/>
            <person name="Ovchinnikova G."/>
            <person name="Chertkov O."/>
            <person name="Sims D."/>
            <person name="Brettin T."/>
            <person name="Detter J.C."/>
            <person name="Han C."/>
            <person name="Larimer F."/>
            <person name="Land M."/>
            <person name="Hauser L."/>
            <person name="Markowitz V."/>
            <person name="Cheng J.-F."/>
            <person name="Hugenholtz P."/>
            <person name="Woyke T."/>
            <person name="Wu D."/>
            <person name="Pukall R."/>
            <person name="Klenk H.-P."/>
            <person name="Eisen J.A."/>
        </authorList>
    </citation>
    <scope>NUCLEOTIDE SEQUENCE [LARGE SCALE GENOMIC DNA]</scope>
    <source>
        <strain evidence="4">ATCC 27009 / DSM 446 / BCRC 14685 / JCM 5260 / KCTC 1825 / NBRC 15652 / NCIMB 11725 / NRRL B-14509 / 104-IA</strain>
    </source>
</reference>
<name>C8WVN2_ALIAD</name>
<dbReference type="STRING" id="521098.Aaci_1119"/>
<dbReference type="InterPro" id="IPR055733">
    <property type="entry name" value="DUF7309"/>
</dbReference>
<keyword evidence="4" id="KW-1185">Reference proteome</keyword>
<protein>
    <submittedName>
        <fullName evidence="3">Uncharacterized protein</fullName>
    </submittedName>
</protein>
<dbReference type="HOGENOM" id="CLU_070794_0_0_9"/>
<dbReference type="EMBL" id="CP001727">
    <property type="protein sequence ID" value="ACV58154.1"/>
    <property type="molecule type" value="Genomic_DNA"/>
</dbReference>
<evidence type="ECO:0000259" key="1">
    <source>
        <dbReference type="Pfam" id="PF22007"/>
    </source>
</evidence>
<evidence type="ECO:0000313" key="4">
    <source>
        <dbReference type="Proteomes" id="UP000001917"/>
    </source>
</evidence>
<proteinExistence type="predicted"/>
<organism evidence="3 4">
    <name type="scientific">Alicyclobacillus acidocaldarius subsp. acidocaldarius (strain ATCC 27009 / DSM 446 / BCRC 14685 / JCM 5260 / KCTC 1825 / NBRC 15652 / NCIMB 11725 / NRRL B-14509 / 104-IA)</name>
    <name type="common">Bacillus acidocaldarius</name>
    <dbReference type="NCBI Taxonomy" id="521098"/>
    <lineage>
        <taxon>Bacteria</taxon>
        <taxon>Bacillati</taxon>
        <taxon>Bacillota</taxon>
        <taxon>Bacilli</taxon>
        <taxon>Bacillales</taxon>
        <taxon>Alicyclobacillaceae</taxon>
        <taxon>Alicyclobacillus</taxon>
    </lineage>
</organism>
<gene>
    <name evidence="3" type="ordered locus">Aaci_1119</name>
</gene>
<dbReference type="Pfam" id="PF22007">
    <property type="entry name" value="DUF6930"/>
    <property type="match status" value="1"/>
</dbReference>
<feature type="domain" description="DUF7309" evidence="2">
    <location>
        <begin position="28"/>
        <end position="200"/>
    </location>
</feature>
<feature type="domain" description="DUF6930" evidence="1">
    <location>
        <begin position="238"/>
        <end position="355"/>
    </location>
</feature>
<dbReference type="Pfam" id="PF23988">
    <property type="entry name" value="DUF7309"/>
    <property type="match status" value="1"/>
</dbReference>
<dbReference type="KEGG" id="aac:Aaci_1119"/>
<dbReference type="eggNOG" id="COG3012">
    <property type="taxonomic scope" value="Bacteria"/>
</dbReference>
<dbReference type="InterPro" id="IPR054216">
    <property type="entry name" value="DUF6930"/>
</dbReference>
<reference evidence="3 4" key="2">
    <citation type="journal article" date="2010" name="Stand. Genomic Sci.">
        <title>Complete genome sequence of Alicyclobacillus acidocaldarius type strain (104-IA).</title>
        <authorList>
            <person name="Mavromatis K."/>
            <person name="Sikorski J."/>
            <person name="Lapidus A."/>
            <person name="Glavina Del Rio T."/>
            <person name="Copeland A."/>
            <person name="Tice H."/>
            <person name="Cheng J.F."/>
            <person name="Lucas S."/>
            <person name="Chen F."/>
            <person name="Nolan M."/>
            <person name="Bruce D."/>
            <person name="Goodwin L."/>
            <person name="Pitluck S."/>
            <person name="Ivanova N."/>
            <person name="Ovchinnikova G."/>
            <person name="Pati A."/>
            <person name="Chen A."/>
            <person name="Palaniappan K."/>
            <person name="Land M."/>
            <person name="Hauser L."/>
            <person name="Chang Y.J."/>
            <person name="Jeffries C.D."/>
            <person name="Chain P."/>
            <person name="Meincke L."/>
            <person name="Sims D."/>
            <person name="Chertkov O."/>
            <person name="Han C."/>
            <person name="Brettin T."/>
            <person name="Detter J.C."/>
            <person name="Wahrenburg C."/>
            <person name="Rohde M."/>
            <person name="Pukall R."/>
            <person name="Goker M."/>
            <person name="Bristow J."/>
            <person name="Eisen J.A."/>
            <person name="Markowitz V."/>
            <person name="Hugenholtz P."/>
            <person name="Klenk H.P."/>
            <person name="Kyrpides N.C."/>
        </authorList>
    </citation>
    <scope>NUCLEOTIDE SEQUENCE [LARGE SCALE GENOMIC DNA]</scope>
    <source>
        <strain evidence="4">ATCC 27009 / DSM 446 / BCRC 14685 / JCM 5260 / KCTC 1825 / NBRC 15652 / NCIMB 11725 / NRRL B-14509 / 104-IA</strain>
    </source>
</reference>
<accession>C8WVN2</accession>
<sequence length="362" mass="41036">MKTHKQDTLQPFSKEGMIISDAPSLGEWKALYDAAIEFRNLAPWQWMYDDALFAIEDPDTGQIGYCSVMGALGEFHGLAVFPGEAGWRSLHRLMQDNEPSSAAEEERVYGQFALIASFESSRDVTEQDRAVMKQLGLRFRGEIAWPVFRSHRPGYLPWYLTRDEAKLLTVALSQATVVASRIRQQSDLLEPPQPNQILTRRRVKDGTSFEWIDVWTETPQYTLSASEIPPIRVDEVILKRIRRQETRRGEWEVDIFYAPFAVEEGERPMFPRMLMCVDHASGIVLQVHAAAHETYAQESVDKLLETMLAGGCPATFLFQRPEVGTLLRPIAEGLGIELRQEDWLPALEEAREALEQGLGGKG</sequence>
<evidence type="ECO:0000259" key="2">
    <source>
        <dbReference type="Pfam" id="PF23988"/>
    </source>
</evidence>
<dbReference type="AlphaFoldDB" id="C8WVN2"/>
<evidence type="ECO:0000313" key="3">
    <source>
        <dbReference type="EMBL" id="ACV58154.1"/>
    </source>
</evidence>
<dbReference type="Proteomes" id="UP000001917">
    <property type="component" value="Chromosome"/>
</dbReference>